<evidence type="ECO:0000313" key="2">
    <source>
        <dbReference type="Proteomes" id="UP000824151"/>
    </source>
</evidence>
<dbReference type="Proteomes" id="UP000824151">
    <property type="component" value="Unassembled WGS sequence"/>
</dbReference>
<gene>
    <name evidence="1" type="ORF">H9871_09610</name>
</gene>
<dbReference type="InterPro" id="IPR052912">
    <property type="entry name" value="UPF0111_domain"/>
</dbReference>
<dbReference type="AlphaFoldDB" id="A0A9D1UU07"/>
<comment type="caution">
    <text evidence="1">The sequence shown here is derived from an EMBL/GenBank/DDBJ whole genome shotgun (WGS) entry which is preliminary data.</text>
</comment>
<evidence type="ECO:0008006" key="3">
    <source>
        <dbReference type="Google" id="ProtNLM"/>
    </source>
</evidence>
<dbReference type="InterPro" id="IPR038078">
    <property type="entry name" value="PhoU-like_sf"/>
</dbReference>
<protein>
    <recommendedName>
        <fullName evidence="3">Nuclease PIN</fullName>
    </recommendedName>
</protein>
<organism evidence="1 2">
    <name type="scientific">Candidatus Nesterenkonia stercoripullorum</name>
    <dbReference type="NCBI Taxonomy" id="2838701"/>
    <lineage>
        <taxon>Bacteria</taxon>
        <taxon>Bacillati</taxon>
        <taxon>Actinomycetota</taxon>
        <taxon>Actinomycetes</taxon>
        <taxon>Micrococcales</taxon>
        <taxon>Micrococcaceae</taxon>
        <taxon>Nesterenkonia</taxon>
    </lineage>
</organism>
<dbReference type="EMBL" id="DXGD01000355">
    <property type="protein sequence ID" value="HIX00388.1"/>
    <property type="molecule type" value="Genomic_DNA"/>
</dbReference>
<dbReference type="Gene3D" id="1.20.58.220">
    <property type="entry name" value="Phosphate transport system protein phou homolog 2, domain 2"/>
    <property type="match status" value="1"/>
</dbReference>
<proteinExistence type="predicted"/>
<sequence length="205" mass="23103">MSARRAPRHSAAAGHLREISQQLRTGVSLLSQLLGTPEKSGQDIGEELQALDVSTMNLHFALMTHIRSVFLTPLPREDIYMMSQQLNRTMEHIVAAGDLLIARNHLKLPTYSWTIVETLSRQIDLTMEALSRLDELDHLEEYWIQVQRLAKQANHAYRDWLTSTDDSFQPNIALQQTHVAQAMLAAVEAQRTLAITAGAILVRES</sequence>
<name>A0A9D1UU07_9MICC</name>
<reference evidence="1" key="1">
    <citation type="journal article" date="2021" name="PeerJ">
        <title>Extensive microbial diversity within the chicken gut microbiome revealed by metagenomics and culture.</title>
        <authorList>
            <person name="Gilroy R."/>
            <person name="Ravi A."/>
            <person name="Getino M."/>
            <person name="Pursley I."/>
            <person name="Horton D.L."/>
            <person name="Alikhan N.F."/>
            <person name="Baker D."/>
            <person name="Gharbi K."/>
            <person name="Hall N."/>
            <person name="Watson M."/>
            <person name="Adriaenssens E.M."/>
            <person name="Foster-Nyarko E."/>
            <person name="Jarju S."/>
            <person name="Secka A."/>
            <person name="Antonio M."/>
            <person name="Oren A."/>
            <person name="Chaudhuri R.R."/>
            <person name="La Ragione R."/>
            <person name="Hildebrand F."/>
            <person name="Pallen M.J."/>
        </authorList>
    </citation>
    <scope>NUCLEOTIDE SEQUENCE</scope>
    <source>
        <strain evidence="1">ChiHejej3B27-3195</strain>
    </source>
</reference>
<reference evidence="1" key="2">
    <citation type="submission" date="2021-04" db="EMBL/GenBank/DDBJ databases">
        <authorList>
            <person name="Gilroy R."/>
        </authorList>
    </citation>
    <scope>NUCLEOTIDE SEQUENCE</scope>
    <source>
        <strain evidence="1">ChiHejej3B27-3195</strain>
    </source>
</reference>
<accession>A0A9D1UU07</accession>
<evidence type="ECO:0000313" key="1">
    <source>
        <dbReference type="EMBL" id="HIX00388.1"/>
    </source>
</evidence>
<dbReference type="PANTHER" id="PTHR37298">
    <property type="entry name" value="UPF0111 PROTEIN YKAA"/>
    <property type="match status" value="1"/>
</dbReference>
<dbReference type="PANTHER" id="PTHR37298:SF1">
    <property type="entry name" value="UPF0111 PROTEIN YKAA"/>
    <property type="match status" value="1"/>
</dbReference>